<protein>
    <recommendedName>
        <fullName evidence="2">Thioesterase domain-containing protein</fullName>
    </recommendedName>
</protein>
<accession>A0A1J4PWR8</accession>
<dbReference type="PANTHER" id="PTHR11487:SF0">
    <property type="entry name" value="S-ACYL FATTY ACID SYNTHASE THIOESTERASE, MEDIUM CHAIN"/>
    <property type="match status" value="1"/>
</dbReference>
<reference evidence="3" key="1">
    <citation type="submission" date="2016-10" db="EMBL/GenBank/DDBJ databases">
        <title>Genome sequence of Streptomyces malaysiense MUSC 136.</title>
        <authorList>
            <person name="Lee L.-H."/>
            <person name="Ser H.-L."/>
        </authorList>
    </citation>
    <scope>NUCLEOTIDE SEQUENCE [LARGE SCALE GENOMIC DNA]</scope>
    <source>
        <strain evidence="3">MUSC 136</strain>
    </source>
</reference>
<evidence type="ECO:0000259" key="2">
    <source>
        <dbReference type="Pfam" id="PF00975"/>
    </source>
</evidence>
<dbReference type="InterPro" id="IPR029058">
    <property type="entry name" value="AB_hydrolase_fold"/>
</dbReference>
<dbReference type="EMBL" id="LBDA02000065">
    <property type="protein sequence ID" value="OIK24550.1"/>
    <property type="molecule type" value="Genomic_DNA"/>
</dbReference>
<dbReference type="InterPro" id="IPR001031">
    <property type="entry name" value="Thioesterase"/>
</dbReference>
<evidence type="ECO:0000256" key="1">
    <source>
        <dbReference type="ARBA" id="ARBA00007169"/>
    </source>
</evidence>
<dbReference type="PANTHER" id="PTHR11487">
    <property type="entry name" value="THIOESTERASE"/>
    <property type="match status" value="1"/>
</dbReference>
<dbReference type="InterPro" id="IPR012223">
    <property type="entry name" value="TEII"/>
</dbReference>
<dbReference type="Gene3D" id="3.40.50.1820">
    <property type="entry name" value="alpha/beta hydrolase"/>
    <property type="match status" value="1"/>
</dbReference>
<name>A0A1J4PWR8_9ACTN</name>
<dbReference type="GO" id="GO:0008610">
    <property type="term" value="P:lipid biosynthetic process"/>
    <property type="evidence" value="ECO:0007669"/>
    <property type="project" value="TreeGrafter"/>
</dbReference>
<gene>
    <name evidence="3" type="ORF">VT52_026505</name>
</gene>
<dbReference type="RefSeq" id="WP_046428472.1">
    <property type="nucleotide sequence ID" value="NZ_LBDA02000065.1"/>
</dbReference>
<dbReference type="SUPFAM" id="SSF53474">
    <property type="entry name" value="alpha/beta-Hydrolases"/>
    <property type="match status" value="1"/>
</dbReference>
<dbReference type="Pfam" id="PF00975">
    <property type="entry name" value="Thioesterase"/>
    <property type="match status" value="1"/>
</dbReference>
<proteinExistence type="inferred from homology"/>
<evidence type="ECO:0000313" key="4">
    <source>
        <dbReference type="Proteomes" id="UP000034838"/>
    </source>
</evidence>
<organism evidence="3 4">
    <name type="scientific">Streptomyces malaysiense</name>
    <dbReference type="NCBI Taxonomy" id="1428626"/>
    <lineage>
        <taxon>Bacteria</taxon>
        <taxon>Bacillati</taxon>
        <taxon>Actinomycetota</taxon>
        <taxon>Actinomycetes</taxon>
        <taxon>Kitasatosporales</taxon>
        <taxon>Streptomycetaceae</taxon>
        <taxon>Streptomyces</taxon>
    </lineage>
</organism>
<dbReference type="Proteomes" id="UP000034838">
    <property type="component" value="Unassembled WGS sequence"/>
</dbReference>
<feature type="domain" description="Thioesterase" evidence="2">
    <location>
        <begin position="5"/>
        <end position="232"/>
    </location>
</feature>
<evidence type="ECO:0000313" key="3">
    <source>
        <dbReference type="EMBL" id="OIK24550.1"/>
    </source>
</evidence>
<comment type="caution">
    <text evidence="3">The sequence shown here is derived from an EMBL/GenBank/DDBJ whole genome shotgun (WGS) entry which is preliminary data.</text>
</comment>
<comment type="similarity">
    <text evidence="1">Belongs to the thioesterase family.</text>
</comment>
<sequence>MTRFPLILLHHAGGSARVFDALVAALPAHIEPVPLDLPGRGRSWREQPATSAEEAVDWLVERTAHIDGEFAVFGHSLGAYLGLALVARLEEREGGMRCSTLFASANSGPVGAVLPFEGSALATGDEEIFRIAEASGGFVDERLRGHAQLRERAARLLRADFALSQSFLNKQRRCVTEAEIVVCCGADDVFSAQQLEQWRLNSTSGTEIHRFPGGHFYLEDHAEGVADVVAAKLTRTTAQTVS</sequence>
<keyword evidence="4" id="KW-1185">Reference proteome</keyword>
<dbReference type="AlphaFoldDB" id="A0A1J4PWR8"/>